<gene>
    <name evidence="3" type="ORF">QYM36_005978</name>
</gene>
<dbReference type="PANTHER" id="PTHR46190:SF1">
    <property type="entry name" value="SI:CH211-201H21.5"/>
    <property type="match status" value="1"/>
</dbReference>
<comment type="caution">
    <text evidence="3">The sequence shown here is derived from an EMBL/GenBank/DDBJ whole genome shotgun (WGS) entry which is preliminary data.</text>
</comment>
<dbReference type="InterPro" id="IPR052775">
    <property type="entry name" value="IUN_hydrolase"/>
</dbReference>
<feature type="domain" description="Inosine/uridine-preferring nucleoside hydrolase" evidence="2">
    <location>
        <begin position="5"/>
        <end position="304"/>
    </location>
</feature>
<dbReference type="Proteomes" id="UP001187531">
    <property type="component" value="Unassembled WGS sequence"/>
</dbReference>
<dbReference type="Gene3D" id="3.90.245.10">
    <property type="entry name" value="Ribonucleoside hydrolase-like"/>
    <property type="match status" value="1"/>
</dbReference>
<dbReference type="CDD" id="cd02649">
    <property type="entry name" value="nuc_hydro_CeIAG"/>
    <property type="match status" value="1"/>
</dbReference>
<organism evidence="3 4">
    <name type="scientific">Artemia franciscana</name>
    <name type="common">Brine shrimp</name>
    <name type="synonym">Artemia sanfranciscana</name>
    <dbReference type="NCBI Taxonomy" id="6661"/>
    <lineage>
        <taxon>Eukaryota</taxon>
        <taxon>Metazoa</taxon>
        <taxon>Ecdysozoa</taxon>
        <taxon>Arthropoda</taxon>
        <taxon>Crustacea</taxon>
        <taxon>Branchiopoda</taxon>
        <taxon>Anostraca</taxon>
        <taxon>Artemiidae</taxon>
        <taxon>Artemia</taxon>
    </lineage>
</organism>
<proteinExistence type="inferred from homology"/>
<evidence type="ECO:0000313" key="3">
    <source>
        <dbReference type="EMBL" id="KAK2718814.1"/>
    </source>
</evidence>
<sequence>MIPKVIVDTDVGLDDAMALFMLIKAHKEGHIDLVAITTVHGNTTVDNVCKNTVRTLEATGVTGIPVFKGAHSSLVEPFIHKEPFHGWDGFGDVVFETVSDVSILEEEHAVNGLIRLVNTHPGEISIVAVGPLTNLALAMRMDPMFASKMKSLYIMGGNTEGVGNITIAAEFNFHCDPEAAFIVLKNTVVPTVIVAWELCYKHCEISWEWRKKKLGGLNTPQSQLLNRIESQYMEKETFPTWLICDQIAAAAYIDPGVITRSSEHFATVELTGRFTRGMMVVDHGKITKEKPNVTIVERVDVELIKDMLLWGADDSNSTYKVPV</sequence>
<dbReference type="SUPFAM" id="SSF53590">
    <property type="entry name" value="Nucleoside hydrolase"/>
    <property type="match status" value="1"/>
</dbReference>
<name>A0AA88LAC0_ARTSF</name>
<dbReference type="EMBL" id="JAVRJZ010000009">
    <property type="protein sequence ID" value="KAK2718814.1"/>
    <property type="molecule type" value="Genomic_DNA"/>
</dbReference>
<dbReference type="Pfam" id="PF01156">
    <property type="entry name" value="IU_nuc_hydro"/>
    <property type="match status" value="1"/>
</dbReference>
<dbReference type="GO" id="GO:0016799">
    <property type="term" value="F:hydrolase activity, hydrolyzing N-glycosyl compounds"/>
    <property type="evidence" value="ECO:0007669"/>
    <property type="project" value="InterPro"/>
</dbReference>
<dbReference type="InterPro" id="IPR036452">
    <property type="entry name" value="Ribo_hydro-like"/>
</dbReference>
<dbReference type="InterPro" id="IPR001910">
    <property type="entry name" value="Inosine/uridine_hydrolase_dom"/>
</dbReference>
<accession>A0AA88LAC0</accession>
<keyword evidence="4" id="KW-1185">Reference proteome</keyword>
<evidence type="ECO:0000313" key="4">
    <source>
        <dbReference type="Proteomes" id="UP001187531"/>
    </source>
</evidence>
<evidence type="ECO:0000259" key="2">
    <source>
        <dbReference type="Pfam" id="PF01156"/>
    </source>
</evidence>
<reference evidence="3" key="1">
    <citation type="submission" date="2023-07" db="EMBL/GenBank/DDBJ databases">
        <title>Chromosome-level genome assembly of Artemia franciscana.</title>
        <authorList>
            <person name="Jo E."/>
        </authorList>
    </citation>
    <scope>NUCLEOTIDE SEQUENCE</scope>
    <source>
        <tissue evidence="3">Whole body</tissue>
    </source>
</reference>
<comment type="similarity">
    <text evidence="1">Belongs to the IUNH family.</text>
</comment>
<evidence type="ECO:0000256" key="1">
    <source>
        <dbReference type="ARBA" id="ARBA00009176"/>
    </source>
</evidence>
<protein>
    <recommendedName>
        <fullName evidence="2">Inosine/uridine-preferring nucleoside hydrolase domain-containing protein</fullName>
    </recommendedName>
</protein>
<dbReference type="AlphaFoldDB" id="A0AA88LAC0"/>
<dbReference type="PANTHER" id="PTHR46190">
    <property type="entry name" value="SI:CH211-201H21.5-RELATED"/>
    <property type="match status" value="1"/>
</dbReference>